<protein>
    <submittedName>
        <fullName evidence="2">Uncharacterized protein</fullName>
    </submittedName>
</protein>
<feature type="region of interest" description="Disordered" evidence="1">
    <location>
        <begin position="61"/>
        <end position="87"/>
    </location>
</feature>
<sequence>MPRRIPDYPDAYAGWNALSSFGTSSLMLLMDLAKTDPPLIGIWSLIRIEIHPSLRTKIKIGWKKEERSERPEGREKSRVDQIKLPKGIGTDGAVPALEVKALDRGVERKVSHSPIPTVMNISAIEIPGGDRDSSSLFPGWDSTRE</sequence>
<gene>
    <name evidence="2" type="ORF">LLUT_LOCUS14471</name>
</gene>
<evidence type="ECO:0000313" key="3">
    <source>
        <dbReference type="Proteomes" id="UP001497480"/>
    </source>
</evidence>
<proteinExistence type="predicted"/>
<evidence type="ECO:0000256" key="1">
    <source>
        <dbReference type="SAM" id="MobiDB-lite"/>
    </source>
</evidence>
<evidence type="ECO:0000313" key="2">
    <source>
        <dbReference type="EMBL" id="CAL0313411.1"/>
    </source>
</evidence>
<reference evidence="2 3" key="1">
    <citation type="submission" date="2024-03" db="EMBL/GenBank/DDBJ databases">
        <authorList>
            <person name="Martinez-Hernandez J."/>
        </authorList>
    </citation>
    <scope>NUCLEOTIDE SEQUENCE [LARGE SCALE GENOMIC DNA]</scope>
</reference>
<dbReference type="AlphaFoldDB" id="A0AAV1WWF2"/>
<accession>A0AAV1WWF2</accession>
<dbReference type="EMBL" id="CAXHTB010000010">
    <property type="protein sequence ID" value="CAL0313411.1"/>
    <property type="molecule type" value="Genomic_DNA"/>
</dbReference>
<name>A0AAV1WWF2_LUPLU</name>
<organism evidence="2 3">
    <name type="scientific">Lupinus luteus</name>
    <name type="common">European yellow lupine</name>
    <dbReference type="NCBI Taxonomy" id="3873"/>
    <lineage>
        <taxon>Eukaryota</taxon>
        <taxon>Viridiplantae</taxon>
        <taxon>Streptophyta</taxon>
        <taxon>Embryophyta</taxon>
        <taxon>Tracheophyta</taxon>
        <taxon>Spermatophyta</taxon>
        <taxon>Magnoliopsida</taxon>
        <taxon>eudicotyledons</taxon>
        <taxon>Gunneridae</taxon>
        <taxon>Pentapetalae</taxon>
        <taxon>rosids</taxon>
        <taxon>fabids</taxon>
        <taxon>Fabales</taxon>
        <taxon>Fabaceae</taxon>
        <taxon>Papilionoideae</taxon>
        <taxon>50 kb inversion clade</taxon>
        <taxon>genistoids sensu lato</taxon>
        <taxon>core genistoids</taxon>
        <taxon>Genisteae</taxon>
        <taxon>Lupinus</taxon>
    </lineage>
</organism>
<feature type="compositionally biased region" description="Basic and acidic residues" evidence="1">
    <location>
        <begin position="62"/>
        <end position="83"/>
    </location>
</feature>
<feature type="region of interest" description="Disordered" evidence="1">
    <location>
        <begin position="126"/>
        <end position="145"/>
    </location>
</feature>
<comment type="caution">
    <text evidence="2">The sequence shown here is derived from an EMBL/GenBank/DDBJ whole genome shotgun (WGS) entry which is preliminary data.</text>
</comment>
<dbReference type="Proteomes" id="UP001497480">
    <property type="component" value="Unassembled WGS sequence"/>
</dbReference>
<keyword evidence="3" id="KW-1185">Reference proteome</keyword>